<sequence>LLKTKTAKLFSAGSLRRIFGSFRCAFHLNFVPLR</sequence>
<accession>A0A0R3QH83</accession>
<protein>
    <submittedName>
        <fullName evidence="1">Uncharacterized protein</fullName>
    </submittedName>
</protein>
<dbReference type="WBParaSite" id="BTMF_0000574501-mRNA-1">
    <property type="protein sequence ID" value="BTMF_0000574501-mRNA-1"/>
    <property type="gene ID" value="BTMF_0000574501"/>
</dbReference>
<reference evidence="1" key="1">
    <citation type="submission" date="2017-02" db="UniProtKB">
        <authorList>
            <consortium name="WormBaseParasite"/>
        </authorList>
    </citation>
    <scope>IDENTIFICATION</scope>
</reference>
<organism evidence="1">
    <name type="scientific">Brugia timori</name>
    <dbReference type="NCBI Taxonomy" id="42155"/>
    <lineage>
        <taxon>Eukaryota</taxon>
        <taxon>Metazoa</taxon>
        <taxon>Ecdysozoa</taxon>
        <taxon>Nematoda</taxon>
        <taxon>Chromadorea</taxon>
        <taxon>Rhabditida</taxon>
        <taxon>Spirurina</taxon>
        <taxon>Spiruromorpha</taxon>
        <taxon>Filarioidea</taxon>
        <taxon>Onchocercidae</taxon>
        <taxon>Brugia</taxon>
    </lineage>
</organism>
<dbReference type="AlphaFoldDB" id="A0A0R3QH83"/>
<evidence type="ECO:0000313" key="1">
    <source>
        <dbReference type="WBParaSite" id="BTMF_0000574501-mRNA-1"/>
    </source>
</evidence>
<name>A0A0R3QH83_9BILA</name>
<proteinExistence type="predicted"/>